<proteinExistence type="predicted"/>
<dbReference type="WBParaSite" id="scaffold12760_cov168.g16505">
    <property type="protein sequence ID" value="scaffold12760_cov168.g16505"/>
    <property type="gene ID" value="scaffold12760_cov168.g16505"/>
</dbReference>
<protein>
    <submittedName>
        <fullName evidence="2">Uncharacterized protein</fullName>
    </submittedName>
</protein>
<evidence type="ECO:0000313" key="1">
    <source>
        <dbReference type="Proteomes" id="UP000887561"/>
    </source>
</evidence>
<evidence type="ECO:0000313" key="2">
    <source>
        <dbReference type="WBParaSite" id="scaffold12760_cov168.g16505"/>
    </source>
</evidence>
<name>A0A915LLT0_MELJA</name>
<dbReference type="AlphaFoldDB" id="A0A915LLT0"/>
<accession>A0A915LLT0</accession>
<reference evidence="2" key="1">
    <citation type="submission" date="2022-11" db="UniProtKB">
        <authorList>
            <consortium name="WormBaseParasite"/>
        </authorList>
    </citation>
    <scope>IDENTIFICATION</scope>
</reference>
<dbReference type="Proteomes" id="UP000887561">
    <property type="component" value="Unplaced"/>
</dbReference>
<organism evidence="1 2">
    <name type="scientific">Meloidogyne javanica</name>
    <name type="common">Root-knot nematode worm</name>
    <dbReference type="NCBI Taxonomy" id="6303"/>
    <lineage>
        <taxon>Eukaryota</taxon>
        <taxon>Metazoa</taxon>
        <taxon>Ecdysozoa</taxon>
        <taxon>Nematoda</taxon>
        <taxon>Chromadorea</taxon>
        <taxon>Rhabditida</taxon>
        <taxon>Tylenchina</taxon>
        <taxon>Tylenchomorpha</taxon>
        <taxon>Tylenchoidea</taxon>
        <taxon>Meloidogynidae</taxon>
        <taxon>Meloidogyninae</taxon>
        <taxon>Meloidogyne</taxon>
        <taxon>Meloidogyne incognita group</taxon>
    </lineage>
</organism>
<sequence>MEEDNANDIIKWLFKEKTQVDCKGIVEMSGDGARKTKWEARLRGNLLALEAVDFTAEPILFLGVCSHRVTQAEYEQALFSHYSHDSSKTGCSPPSPFSSFLLSQLAKEQTFNLFQSANIPNKKVVLKEAMYETRLSFLIPQEMIKLSLKWTSEIRDELLDKLWGIKNSTMLDTLHMFVRHLNSNIE</sequence>
<keyword evidence="1" id="KW-1185">Reference proteome</keyword>